<dbReference type="InterPro" id="IPR002347">
    <property type="entry name" value="SDR_fam"/>
</dbReference>
<dbReference type="PRINTS" id="PR00080">
    <property type="entry name" value="SDRFAMILY"/>
</dbReference>
<reference evidence="4 5" key="1">
    <citation type="submission" date="2018-06" db="EMBL/GenBank/DDBJ databases">
        <title>Genomic Encyclopedia of Type Strains, Phase III (KMG-III): the genomes of soil and plant-associated and newly described type strains.</title>
        <authorList>
            <person name="Whitman W."/>
        </authorList>
    </citation>
    <scope>NUCLEOTIDE SEQUENCE [LARGE SCALE GENOMIC DNA]</scope>
    <source>
        <strain evidence="4 5">CECT 7945</strain>
    </source>
</reference>
<dbReference type="InterPro" id="IPR020904">
    <property type="entry name" value="Sc_DH/Rdtase_CS"/>
</dbReference>
<name>A0A2V4XT71_9FLAO</name>
<dbReference type="GO" id="GO:0016020">
    <property type="term" value="C:membrane"/>
    <property type="evidence" value="ECO:0007669"/>
    <property type="project" value="TreeGrafter"/>
</dbReference>
<dbReference type="PANTHER" id="PTHR44196:SF1">
    <property type="entry name" value="DEHYDROGENASE_REDUCTASE SDR FAMILY MEMBER 7B"/>
    <property type="match status" value="1"/>
</dbReference>
<dbReference type="AlphaFoldDB" id="A0A2V4XT71"/>
<gene>
    <name evidence="4" type="ORF">DFQ11_102135</name>
</gene>
<accession>A0A2V4XT71</accession>
<evidence type="ECO:0000256" key="3">
    <source>
        <dbReference type="RuleBase" id="RU000363"/>
    </source>
</evidence>
<dbReference type="EMBL" id="QJTD01000002">
    <property type="protein sequence ID" value="PYE81561.1"/>
    <property type="molecule type" value="Genomic_DNA"/>
</dbReference>
<dbReference type="RefSeq" id="WP_110474958.1">
    <property type="nucleotide sequence ID" value="NZ_BMWQ01000002.1"/>
</dbReference>
<comment type="similarity">
    <text evidence="1 3">Belongs to the short-chain dehydrogenases/reductases (SDR) family.</text>
</comment>
<dbReference type="PROSITE" id="PS00061">
    <property type="entry name" value="ADH_SHORT"/>
    <property type="match status" value="1"/>
</dbReference>
<proteinExistence type="inferred from homology"/>
<protein>
    <submittedName>
        <fullName evidence="4">Short-subunit dehydrogenase</fullName>
    </submittedName>
</protein>
<organism evidence="4 5">
    <name type="scientific">Winogradskyella epiphytica</name>
    <dbReference type="NCBI Taxonomy" id="262005"/>
    <lineage>
        <taxon>Bacteria</taxon>
        <taxon>Pseudomonadati</taxon>
        <taxon>Bacteroidota</taxon>
        <taxon>Flavobacteriia</taxon>
        <taxon>Flavobacteriales</taxon>
        <taxon>Flavobacteriaceae</taxon>
        <taxon>Winogradskyella</taxon>
    </lineage>
</organism>
<dbReference type="Proteomes" id="UP000248054">
    <property type="component" value="Unassembled WGS sequence"/>
</dbReference>
<dbReference type="GO" id="GO:0016491">
    <property type="term" value="F:oxidoreductase activity"/>
    <property type="evidence" value="ECO:0007669"/>
    <property type="project" value="UniProtKB-KW"/>
</dbReference>
<dbReference type="Gene3D" id="3.40.50.720">
    <property type="entry name" value="NAD(P)-binding Rossmann-like Domain"/>
    <property type="match status" value="1"/>
</dbReference>
<dbReference type="Pfam" id="PF00106">
    <property type="entry name" value="adh_short"/>
    <property type="match status" value="1"/>
</dbReference>
<evidence type="ECO:0000256" key="1">
    <source>
        <dbReference type="ARBA" id="ARBA00006484"/>
    </source>
</evidence>
<sequence>MTFTNKIIWITGASSGIGKAIALQLAEQNCKLILSSRRTSDLQEVRLLCANPKNIEILPFDLADYLQMKPIVKEAISKFGKVDILINNGGVSQRSLIIETDISVDKKLVEVNYLGTIALSKALLPHFVSNQSGHFVTVSSLMGKFSSPYRSSYCGAKHALHGFFDSLRLEHDKDQIKVTMICPGFVNTDVARNSLTGDGSLQKTQDNATDNGMDVNLFAQKMLKAIEKEKFEAYIGKSETLGIYLKRFFPKLLHKLILKREVR</sequence>
<dbReference type="PRINTS" id="PR00081">
    <property type="entry name" value="GDHRDH"/>
</dbReference>
<dbReference type="NCBIfam" id="NF004825">
    <property type="entry name" value="PRK06181.1"/>
    <property type="match status" value="1"/>
</dbReference>
<keyword evidence="2" id="KW-0560">Oxidoreductase</keyword>
<keyword evidence="5" id="KW-1185">Reference proteome</keyword>
<dbReference type="SUPFAM" id="SSF51735">
    <property type="entry name" value="NAD(P)-binding Rossmann-fold domains"/>
    <property type="match status" value="1"/>
</dbReference>
<dbReference type="PANTHER" id="PTHR44196">
    <property type="entry name" value="DEHYDROGENASE/REDUCTASE SDR FAMILY MEMBER 7B"/>
    <property type="match status" value="1"/>
</dbReference>
<evidence type="ECO:0000313" key="4">
    <source>
        <dbReference type="EMBL" id="PYE81561.1"/>
    </source>
</evidence>
<dbReference type="CDD" id="cd05332">
    <property type="entry name" value="11beta-HSD1_like_SDR_c"/>
    <property type="match status" value="1"/>
</dbReference>
<evidence type="ECO:0000313" key="5">
    <source>
        <dbReference type="Proteomes" id="UP000248054"/>
    </source>
</evidence>
<comment type="caution">
    <text evidence="4">The sequence shown here is derived from an EMBL/GenBank/DDBJ whole genome shotgun (WGS) entry which is preliminary data.</text>
</comment>
<dbReference type="OrthoDB" id="822355at2"/>
<evidence type="ECO:0000256" key="2">
    <source>
        <dbReference type="ARBA" id="ARBA00023002"/>
    </source>
</evidence>
<dbReference type="InterPro" id="IPR036291">
    <property type="entry name" value="NAD(P)-bd_dom_sf"/>
</dbReference>